<protein>
    <recommendedName>
        <fullName evidence="3">DUF1269 domain-containing protein</fullName>
    </recommendedName>
</protein>
<comment type="caution">
    <text evidence="1">The sequence shown here is derived from an EMBL/GenBank/DDBJ whole genome shotgun (WGS) entry which is preliminary data.</text>
</comment>
<dbReference type="AlphaFoldDB" id="A0A327ZJE9"/>
<dbReference type="Pfam" id="PF19850">
    <property type="entry name" value="DUF6325"/>
    <property type="match status" value="1"/>
</dbReference>
<proteinExistence type="predicted"/>
<evidence type="ECO:0008006" key="3">
    <source>
        <dbReference type="Google" id="ProtNLM"/>
    </source>
</evidence>
<dbReference type="Proteomes" id="UP000249341">
    <property type="component" value="Unassembled WGS sequence"/>
</dbReference>
<reference evidence="1 2" key="1">
    <citation type="submission" date="2018-06" db="EMBL/GenBank/DDBJ databases">
        <title>Genomic Encyclopedia of Type Strains, Phase III (KMG-III): the genomes of soil and plant-associated and newly described type strains.</title>
        <authorList>
            <person name="Whitman W."/>
        </authorList>
    </citation>
    <scope>NUCLEOTIDE SEQUENCE [LARGE SCALE GENOMIC DNA]</scope>
    <source>
        <strain evidence="1 2">CGMCC 4.7090</strain>
    </source>
</reference>
<gene>
    <name evidence="1" type="ORF">B0I29_10760</name>
</gene>
<name>A0A327ZJE9_9ACTN</name>
<sequence>MPDELLEMGPIDYLCLEFPDGSLKGDAFPLLLDLVDRHIVRVLDIAFVRKNLDGTVTAVEGRDLDFAELGAFHGAASGMLGGDDLRDAGEVLTAGSAAVILVYENTWAAPLAVTLRRNGAQLVAGGRIPVQALLAALDETESAFVPAVSELGRR</sequence>
<evidence type="ECO:0000313" key="2">
    <source>
        <dbReference type="Proteomes" id="UP000249341"/>
    </source>
</evidence>
<keyword evidence="2" id="KW-1185">Reference proteome</keyword>
<organism evidence="1 2">
    <name type="scientific">Actinoplanes lutulentus</name>
    <dbReference type="NCBI Taxonomy" id="1287878"/>
    <lineage>
        <taxon>Bacteria</taxon>
        <taxon>Bacillati</taxon>
        <taxon>Actinomycetota</taxon>
        <taxon>Actinomycetes</taxon>
        <taxon>Micromonosporales</taxon>
        <taxon>Micromonosporaceae</taxon>
        <taxon>Actinoplanes</taxon>
    </lineage>
</organism>
<dbReference type="RefSeq" id="WP_181557844.1">
    <property type="nucleotide sequence ID" value="NZ_JACHWI010000001.1"/>
</dbReference>
<dbReference type="InterPro" id="IPR046288">
    <property type="entry name" value="DUF6325"/>
</dbReference>
<dbReference type="EMBL" id="QLMJ01000007">
    <property type="protein sequence ID" value="RAK36798.1"/>
    <property type="molecule type" value="Genomic_DNA"/>
</dbReference>
<accession>A0A327ZJE9</accession>
<evidence type="ECO:0000313" key="1">
    <source>
        <dbReference type="EMBL" id="RAK36798.1"/>
    </source>
</evidence>